<dbReference type="PANTHER" id="PTHR47331">
    <property type="entry name" value="PHD-TYPE DOMAIN-CONTAINING PROTEIN"/>
    <property type="match status" value="1"/>
</dbReference>
<organism evidence="1 2">
    <name type="scientific">Araneus ventricosus</name>
    <name type="common">Orbweaver spider</name>
    <name type="synonym">Epeira ventricosa</name>
    <dbReference type="NCBI Taxonomy" id="182803"/>
    <lineage>
        <taxon>Eukaryota</taxon>
        <taxon>Metazoa</taxon>
        <taxon>Ecdysozoa</taxon>
        <taxon>Arthropoda</taxon>
        <taxon>Chelicerata</taxon>
        <taxon>Arachnida</taxon>
        <taxon>Araneae</taxon>
        <taxon>Araneomorphae</taxon>
        <taxon>Entelegynae</taxon>
        <taxon>Araneoidea</taxon>
        <taxon>Araneidae</taxon>
        <taxon>Araneus</taxon>
    </lineage>
</organism>
<name>A0A4Y2HXI3_ARAVE</name>
<protein>
    <recommendedName>
        <fullName evidence="3">Reverse transcriptase/retrotransposon-derived protein RNase H-like domain-containing protein</fullName>
    </recommendedName>
</protein>
<dbReference type="InterPro" id="IPR008042">
    <property type="entry name" value="Retrotrans_Pao"/>
</dbReference>
<evidence type="ECO:0008006" key="3">
    <source>
        <dbReference type="Google" id="ProtNLM"/>
    </source>
</evidence>
<dbReference type="Proteomes" id="UP000499080">
    <property type="component" value="Unassembled WGS sequence"/>
</dbReference>
<dbReference type="Pfam" id="PF05380">
    <property type="entry name" value="Peptidase_A17"/>
    <property type="match status" value="1"/>
</dbReference>
<evidence type="ECO:0000313" key="2">
    <source>
        <dbReference type="Proteomes" id="UP000499080"/>
    </source>
</evidence>
<dbReference type="OrthoDB" id="5987340at2759"/>
<accession>A0A4Y2HXI3</accession>
<sequence>MWCSELVDLNNLQIQYKLFLNIGMGEVSLHILCDVSPKAYGAVTYFLCITKEGRVKVSFIISRSKIALLKTLALARLELMVALISGRLGKYFQNTFPSFTKEIYLWSVSKIVRHWVKVSSKIWIPFVSYRVALVQPLTHPKLWNHCSGFENPADLTTRGESARKFLASSLWWTGPACLSRPLQSWLTMFAKST</sequence>
<reference evidence="1 2" key="1">
    <citation type="journal article" date="2019" name="Sci. Rep.">
        <title>Orb-weaving spider Araneus ventricosus genome elucidates the spidroin gene catalogue.</title>
        <authorList>
            <person name="Kono N."/>
            <person name="Nakamura H."/>
            <person name="Ohtoshi R."/>
            <person name="Moran D.A.P."/>
            <person name="Shinohara A."/>
            <person name="Yoshida Y."/>
            <person name="Fujiwara M."/>
            <person name="Mori M."/>
            <person name="Tomita M."/>
            <person name="Arakawa K."/>
        </authorList>
    </citation>
    <scope>NUCLEOTIDE SEQUENCE [LARGE SCALE GENOMIC DNA]</scope>
</reference>
<keyword evidence="2" id="KW-1185">Reference proteome</keyword>
<gene>
    <name evidence="1" type="ORF">AVEN_151589_1</name>
</gene>
<dbReference type="EMBL" id="BGPR01002231">
    <property type="protein sequence ID" value="GBM70131.1"/>
    <property type="molecule type" value="Genomic_DNA"/>
</dbReference>
<comment type="caution">
    <text evidence="1">The sequence shown here is derived from an EMBL/GenBank/DDBJ whole genome shotgun (WGS) entry which is preliminary data.</text>
</comment>
<dbReference type="AlphaFoldDB" id="A0A4Y2HXI3"/>
<proteinExistence type="predicted"/>
<evidence type="ECO:0000313" key="1">
    <source>
        <dbReference type="EMBL" id="GBM70131.1"/>
    </source>
</evidence>